<gene>
    <name evidence="2" type="ORF">EAG_02031</name>
</gene>
<dbReference type="AlphaFoldDB" id="E2AYN4"/>
<name>E2AYN4_CAMFO</name>
<keyword evidence="3" id="KW-1185">Reference proteome</keyword>
<sequence>MLEAIIFANVKRLRGKLKKRAINQETSRFEDRAIAVKNEPESNTDTKIKTLPIKRYKEEEEEKEEDATPKKRK</sequence>
<evidence type="ECO:0000313" key="3">
    <source>
        <dbReference type="Proteomes" id="UP000000311"/>
    </source>
</evidence>
<dbReference type="InParanoid" id="E2AYN4"/>
<feature type="compositionally biased region" description="Basic and acidic residues" evidence="1">
    <location>
        <begin position="36"/>
        <end position="48"/>
    </location>
</feature>
<evidence type="ECO:0000313" key="2">
    <source>
        <dbReference type="EMBL" id="EFN61456.1"/>
    </source>
</evidence>
<accession>E2AYN4</accession>
<protein>
    <submittedName>
        <fullName evidence="2">Uncharacterized protein</fullName>
    </submittedName>
</protein>
<feature type="region of interest" description="Disordered" evidence="1">
    <location>
        <begin position="36"/>
        <end position="73"/>
    </location>
</feature>
<evidence type="ECO:0000256" key="1">
    <source>
        <dbReference type="SAM" id="MobiDB-lite"/>
    </source>
</evidence>
<dbReference type="Proteomes" id="UP000000311">
    <property type="component" value="Unassembled WGS sequence"/>
</dbReference>
<proteinExistence type="predicted"/>
<reference evidence="2 3" key="1">
    <citation type="journal article" date="2010" name="Science">
        <title>Genomic comparison of the ants Camponotus floridanus and Harpegnathos saltator.</title>
        <authorList>
            <person name="Bonasio R."/>
            <person name="Zhang G."/>
            <person name="Ye C."/>
            <person name="Mutti N.S."/>
            <person name="Fang X."/>
            <person name="Qin N."/>
            <person name="Donahue G."/>
            <person name="Yang P."/>
            <person name="Li Q."/>
            <person name="Li C."/>
            <person name="Zhang P."/>
            <person name="Huang Z."/>
            <person name="Berger S.L."/>
            <person name="Reinberg D."/>
            <person name="Wang J."/>
            <person name="Liebig J."/>
        </authorList>
    </citation>
    <scope>NUCLEOTIDE SEQUENCE [LARGE SCALE GENOMIC DNA]</scope>
    <source>
        <strain evidence="3">C129</strain>
    </source>
</reference>
<dbReference type="EMBL" id="GL443966">
    <property type="protein sequence ID" value="EFN61456.1"/>
    <property type="molecule type" value="Genomic_DNA"/>
</dbReference>
<organism evidence="3">
    <name type="scientific">Camponotus floridanus</name>
    <name type="common">Florida carpenter ant</name>
    <dbReference type="NCBI Taxonomy" id="104421"/>
    <lineage>
        <taxon>Eukaryota</taxon>
        <taxon>Metazoa</taxon>
        <taxon>Ecdysozoa</taxon>
        <taxon>Arthropoda</taxon>
        <taxon>Hexapoda</taxon>
        <taxon>Insecta</taxon>
        <taxon>Pterygota</taxon>
        <taxon>Neoptera</taxon>
        <taxon>Endopterygota</taxon>
        <taxon>Hymenoptera</taxon>
        <taxon>Apocrita</taxon>
        <taxon>Aculeata</taxon>
        <taxon>Formicoidea</taxon>
        <taxon>Formicidae</taxon>
        <taxon>Formicinae</taxon>
        <taxon>Camponotus</taxon>
    </lineage>
</organism>